<evidence type="ECO:0000313" key="13">
    <source>
        <dbReference type="Proteomes" id="UP000824202"/>
    </source>
</evidence>
<comment type="caution">
    <text evidence="12">The sequence shown here is derived from an EMBL/GenBank/DDBJ whole genome shotgun (WGS) entry which is preliminary data.</text>
</comment>
<dbReference type="InterPro" id="IPR046884">
    <property type="entry name" value="MnmA-like_central"/>
</dbReference>
<reference evidence="12" key="1">
    <citation type="journal article" date="2021" name="PeerJ">
        <title>Extensive microbial diversity within the chicken gut microbiome revealed by metagenomics and culture.</title>
        <authorList>
            <person name="Gilroy R."/>
            <person name="Ravi A."/>
            <person name="Getino M."/>
            <person name="Pursley I."/>
            <person name="Horton D.L."/>
            <person name="Alikhan N.F."/>
            <person name="Baker D."/>
            <person name="Gharbi K."/>
            <person name="Hall N."/>
            <person name="Watson M."/>
            <person name="Adriaenssens E.M."/>
            <person name="Foster-Nyarko E."/>
            <person name="Jarju S."/>
            <person name="Secka A."/>
            <person name="Antonio M."/>
            <person name="Oren A."/>
            <person name="Chaudhuri R.R."/>
            <person name="La Ragione R."/>
            <person name="Hildebrand F."/>
            <person name="Pallen M.J."/>
        </authorList>
    </citation>
    <scope>NUCLEOTIDE SEQUENCE</scope>
    <source>
        <strain evidence="12">23274</strain>
    </source>
</reference>
<feature type="non-terminal residue" evidence="12">
    <location>
        <position position="1"/>
    </location>
</feature>
<dbReference type="AlphaFoldDB" id="A0A9D2AAY1"/>
<evidence type="ECO:0000256" key="7">
    <source>
        <dbReference type="ARBA" id="ARBA00022884"/>
    </source>
</evidence>
<dbReference type="InterPro" id="IPR014729">
    <property type="entry name" value="Rossmann-like_a/b/a_fold"/>
</dbReference>
<dbReference type="Gene3D" id="2.30.30.280">
    <property type="entry name" value="Adenine nucleotide alpha hydrolases-like domains"/>
    <property type="match status" value="1"/>
</dbReference>
<evidence type="ECO:0000256" key="6">
    <source>
        <dbReference type="ARBA" id="ARBA00022840"/>
    </source>
</evidence>
<keyword evidence="5" id="KW-0547">Nucleotide-binding</keyword>
<evidence type="ECO:0000256" key="9">
    <source>
        <dbReference type="ARBA" id="ARBA00051542"/>
    </source>
</evidence>
<dbReference type="GO" id="GO:0103016">
    <property type="term" value="F:tRNA-uridine 2-sulfurtransferase activity"/>
    <property type="evidence" value="ECO:0007669"/>
    <property type="project" value="UniProtKB-EC"/>
</dbReference>
<evidence type="ECO:0000259" key="10">
    <source>
        <dbReference type="Pfam" id="PF20258"/>
    </source>
</evidence>
<keyword evidence="2" id="KW-0820">tRNA-binding</keyword>
<evidence type="ECO:0000256" key="3">
    <source>
        <dbReference type="ARBA" id="ARBA00022679"/>
    </source>
</evidence>
<keyword evidence="4" id="KW-0819">tRNA processing</keyword>
<dbReference type="EC" id="2.8.1.13" evidence="1"/>
<accession>A0A9D2AAY1</accession>
<dbReference type="GO" id="GO:0000049">
    <property type="term" value="F:tRNA binding"/>
    <property type="evidence" value="ECO:0007669"/>
    <property type="project" value="UniProtKB-KW"/>
</dbReference>
<dbReference type="PANTHER" id="PTHR11933:SF5">
    <property type="entry name" value="MITOCHONDRIAL TRNA-SPECIFIC 2-THIOURIDYLASE 1"/>
    <property type="match status" value="1"/>
</dbReference>
<dbReference type="InterPro" id="IPR004506">
    <property type="entry name" value="MnmA-like"/>
</dbReference>
<dbReference type="GO" id="GO:0005524">
    <property type="term" value="F:ATP binding"/>
    <property type="evidence" value="ECO:0007669"/>
    <property type="project" value="UniProtKB-KW"/>
</dbReference>
<evidence type="ECO:0000256" key="1">
    <source>
        <dbReference type="ARBA" id="ARBA00011949"/>
    </source>
</evidence>
<proteinExistence type="predicted"/>
<evidence type="ECO:0000256" key="5">
    <source>
        <dbReference type="ARBA" id="ARBA00022741"/>
    </source>
</evidence>
<dbReference type="EMBL" id="DXFT01000055">
    <property type="protein sequence ID" value="HIX03009.1"/>
    <property type="molecule type" value="Genomic_DNA"/>
</dbReference>
<keyword evidence="7" id="KW-0694">RNA-binding</keyword>
<dbReference type="NCBIfam" id="NF001138">
    <property type="entry name" value="PRK00143.1"/>
    <property type="match status" value="1"/>
</dbReference>
<name>A0A9D2AAY1_9BACT</name>
<keyword evidence="6" id="KW-0067">ATP-binding</keyword>
<dbReference type="Pfam" id="PF20259">
    <property type="entry name" value="tRNA_Me_trans_M"/>
    <property type="match status" value="1"/>
</dbReference>
<evidence type="ECO:0000256" key="8">
    <source>
        <dbReference type="ARBA" id="ARBA00023157"/>
    </source>
</evidence>
<sequence length="350" mass="39003">GIDSFAAALRLQEQGWEVVGVHLSLWGKDDLRGVEALCRRLSIPLVVRDGREFFRDRVVEEFVRAYRMGHTPSPCCTCNRFVKWHLLEQAALDAGAERIATGHYVRMAERGGKHYVRRGVDEAKDQSYFLWGLSSRLLAKAVTPLGNCTKQEVKAWAMSRGYEVLAQRRESMGVCFLQGTDYRDFIRAYGGRAQEEQGDIVFRETGQLVGRHDGLANYTVGQRRGMPVVDGVPLYVAGVDVGRNLIWADVKSSLFSNVLYLEQLNVIDGKDLEADDLTLRVRGIGLNPQGTVRVERLAGGRCRVWLSEAAWAVAPGQPVAFYRGDWLVGGGIVCRVEKVEKIDAPCCGIQ</sequence>
<dbReference type="InterPro" id="IPR046885">
    <property type="entry name" value="MnmA-like_C"/>
</dbReference>
<feature type="domain" description="tRNA-specific 2-thiouridylase MnmA-like central" evidence="11">
    <location>
        <begin position="193"/>
        <end position="247"/>
    </location>
</feature>
<dbReference type="Pfam" id="PF20258">
    <property type="entry name" value="tRNA_Me_trans_C"/>
    <property type="match status" value="1"/>
</dbReference>
<protein>
    <recommendedName>
        <fullName evidence="1">tRNA-uridine 2-sulfurtransferase</fullName>
        <ecNumber evidence="1">2.8.1.13</ecNumber>
    </recommendedName>
</protein>
<dbReference type="Gene3D" id="3.40.50.620">
    <property type="entry name" value="HUPs"/>
    <property type="match status" value="1"/>
</dbReference>
<dbReference type="CDD" id="cd01998">
    <property type="entry name" value="MnmA_TRMU-like"/>
    <property type="match status" value="1"/>
</dbReference>
<dbReference type="InterPro" id="IPR023382">
    <property type="entry name" value="MnmA-like_central_sf"/>
</dbReference>
<gene>
    <name evidence="12" type="primary">mnmA</name>
    <name evidence="12" type="ORF">H9863_02680</name>
</gene>
<dbReference type="PANTHER" id="PTHR11933">
    <property type="entry name" value="TRNA 5-METHYLAMINOMETHYL-2-THIOURIDYLATE -METHYLTRANSFERASE"/>
    <property type="match status" value="1"/>
</dbReference>
<keyword evidence="3 12" id="KW-0808">Transferase</keyword>
<dbReference type="GO" id="GO:0002143">
    <property type="term" value="P:tRNA wobble position uridine thiolation"/>
    <property type="evidence" value="ECO:0007669"/>
    <property type="project" value="TreeGrafter"/>
</dbReference>
<dbReference type="NCBIfam" id="TIGR00420">
    <property type="entry name" value="trmU"/>
    <property type="match status" value="1"/>
</dbReference>
<organism evidence="12 13">
    <name type="scientific">Candidatus Odoribacter faecigallinarum</name>
    <dbReference type="NCBI Taxonomy" id="2838706"/>
    <lineage>
        <taxon>Bacteria</taxon>
        <taxon>Pseudomonadati</taxon>
        <taxon>Bacteroidota</taxon>
        <taxon>Bacteroidia</taxon>
        <taxon>Bacteroidales</taxon>
        <taxon>Odoribacteraceae</taxon>
        <taxon>Odoribacter</taxon>
    </lineage>
</organism>
<evidence type="ECO:0000256" key="2">
    <source>
        <dbReference type="ARBA" id="ARBA00022555"/>
    </source>
</evidence>
<comment type="catalytic activity">
    <reaction evidence="9">
        <text>S-sulfanyl-L-cysteinyl-[protein] + uridine(34) in tRNA + AH2 + ATP = 2-thiouridine(34) in tRNA + L-cysteinyl-[protein] + A + AMP + diphosphate + H(+)</text>
        <dbReference type="Rhea" id="RHEA:47032"/>
        <dbReference type="Rhea" id="RHEA-COMP:10131"/>
        <dbReference type="Rhea" id="RHEA-COMP:11726"/>
        <dbReference type="Rhea" id="RHEA-COMP:11727"/>
        <dbReference type="Rhea" id="RHEA-COMP:11728"/>
        <dbReference type="ChEBI" id="CHEBI:13193"/>
        <dbReference type="ChEBI" id="CHEBI:15378"/>
        <dbReference type="ChEBI" id="CHEBI:17499"/>
        <dbReference type="ChEBI" id="CHEBI:29950"/>
        <dbReference type="ChEBI" id="CHEBI:30616"/>
        <dbReference type="ChEBI" id="CHEBI:33019"/>
        <dbReference type="ChEBI" id="CHEBI:61963"/>
        <dbReference type="ChEBI" id="CHEBI:65315"/>
        <dbReference type="ChEBI" id="CHEBI:87170"/>
        <dbReference type="ChEBI" id="CHEBI:456215"/>
        <dbReference type="EC" id="2.8.1.13"/>
    </reaction>
</comment>
<reference evidence="12" key="2">
    <citation type="submission" date="2021-04" db="EMBL/GenBank/DDBJ databases">
        <authorList>
            <person name="Gilroy R."/>
        </authorList>
    </citation>
    <scope>NUCLEOTIDE SEQUENCE</scope>
    <source>
        <strain evidence="12">23274</strain>
    </source>
</reference>
<evidence type="ECO:0000259" key="11">
    <source>
        <dbReference type="Pfam" id="PF20259"/>
    </source>
</evidence>
<keyword evidence="8" id="KW-1015">Disulfide bond</keyword>
<dbReference type="Proteomes" id="UP000824202">
    <property type="component" value="Unassembled WGS sequence"/>
</dbReference>
<evidence type="ECO:0000256" key="4">
    <source>
        <dbReference type="ARBA" id="ARBA00022694"/>
    </source>
</evidence>
<dbReference type="Pfam" id="PF03054">
    <property type="entry name" value="tRNA_Me_trans"/>
    <property type="match status" value="1"/>
</dbReference>
<feature type="domain" description="tRNA-specific 2-thiouridylase MnmA-like C-terminal" evidence="10">
    <location>
        <begin position="259"/>
        <end position="333"/>
    </location>
</feature>
<evidence type="ECO:0000313" key="12">
    <source>
        <dbReference type="EMBL" id="HIX03009.1"/>
    </source>
</evidence>
<dbReference type="SUPFAM" id="SSF52402">
    <property type="entry name" value="Adenine nucleotide alpha hydrolases-like"/>
    <property type="match status" value="1"/>
</dbReference>
<dbReference type="Gene3D" id="2.40.30.10">
    <property type="entry name" value="Translation factors"/>
    <property type="match status" value="1"/>
</dbReference>